<protein>
    <submittedName>
        <fullName evidence="1">Uncharacterized protein</fullName>
    </submittedName>
</protein>
<reference evidence="1" key="1">
    <citation type="submission" date="2023-03" db="EMBL/GenBank/DDBJ databases">
        <authorList>
            <person name="Steffen K."/>
            <person name="Cardenas P."/>
        </authorList>
    </citation>
    <scope>NUCLEOTIDE SEQUENCE</scope>
</reference>
<sequence length="73" mass="8356">MLQLTKQSNGWIHYHQTEMKLVIYTNTNPPLAHCAAFRVLIYAISGKILFSQKLMCEAAVDKTEQWLESLSSN</sequence>
<name>A0AA35WVR0_GEOBA</name>
<comment type="caution">
    <text evidence="1">The sequence shown here is derived from an EMBL/GenBank/DDBJ whole genome shotgun (WGS) entry which is preliminary data.</text>
</comment>
<accession>A0AA35WVR0</accession>
<dbReference type="EMBL" id="CASHTH010002330">
    <property type="protein sequence ID" value="CAI8028405.1"/>
    <property type="molecule type" value="Genomic_DNA"/>
</dbReference>
<evidence type="ECO:0000313" key="2">
    <source>
        <dbReference type="Proteomes" id="UP001174909"/>
    </source>
</evidence>
<proteinExistence type="predicted"/>
<keyword evidence="2" id="KW-1185">Reference proteome</keyword>
<dbReference type="AlphaFoldDB" id="A0AA35WVR0"/>
<evidence type="ECO:0000313" key="1">
    <source>
        <dbReference type="EMBL" id="CAI8028405.1"/>
    </source>
</evidence>
<gene>
    <name evidence="1" type="ORF">GBAR_LOCUS16206</name>
</gene>
<dbReference type="Proteomes" id="UP001174909">
    <property type="component" value="Unassembled WGS sequence"/>
</dbReference>
<organism evidence="1 2">
    <name type="scientific">Geodia barretti</name>
    <name type="common">Barrett's horny sponge</name>
    <dbReference type="NCBI Taxonomy" id="519541"/>
    <lineage>
        <taxon>Eukaryota</taxon>
        <taxon>Metazoa</taxon>
        <taxon>Porifera</taxon>
        <taxon>Demospongiae</taxon>
        <taxon>Heteroscleromorpha</taxon>
        <taxon>Tetractinellida</taxon>
        <taxon>Astrophorina</taxon>
        <taxon>Geodiidae</taxon>
        <taxon>Geodia</taxon>
    </lineage>
</organism>